<reference evidence="1 2" key="1">
    <citation type="submission" date="2016-10" db="EMBL/GenBank/DDBJ databases">
        <authorList>
            <person name="de Groot N.N."/>
        </authorList>
    </citation>
    <scope>NUCLEOTIDE SEQUENCE [LARGE SCALE GENOMIC DNA]</scope>
    <source>
        <strain evidence="1 2">CGMCC 1.7031</strain>
    </source>
</reference>
<evidence type="ECO:0000313" key="2">
    <source>
        <dbReference type="Proteomes" id="UP000199354"/>
    </source>
</evidence>
<gene>
    <name evidence="1" type="ORF">SAMN02927903_03046</name>
</gene>
<dbReference type="RefSeq" id="WP_091146308.1">
    <property type="nucleotide sequence ID" value="NZ_FMVF01000019.1"/>
</dbReference>
<dbReference type="InterPro" id="IPR019694">
    <property type="entry name" value="Phage_HP1_Orf23"/>
</dbReference>
<dbReference type="OrthoDB" id="1318179at2"/>
<dbReference type="AlphaFoldDB" id="A0A1G5K287"/>
<organism evidence="1 2">
    <name type="scientific">Flavobacterium caeni</name>
    <dbReference type="NCBI Taxonomy" id="490189"/>
    <lineage>
        <taxon>Bacteria</taxon>
        <taxon>Pseudomonadati</taxon>
        <taxon>Bacteroidota</taxon>
        <taxon>Flavobacteriia</taxon>
        <taxon>Flavobacteriales</taxon>
        <taxon>Flavobacteriaceae</taxon>
        <taxon>Flavobacterium</taxon>
    </lineage>
</organism>
<evidence type="ECO:0000313" key="1">
    <source>
        <dbReference type="EMBL" id="SCY94697.1"/>
    </source>
</evidence>
<dbReference type="Proteomes" id="UP000199354">
    <property type="component" value="Unassembled WGS sequence"/>
</dbReference>
<name>A0A1G5K287_9FLAO</name>
<dbReference type="Pfam" id="PF10758">
    <property type="entry name" value="DUF2586"/>
    <property type="match status" value="1"/>
</dbReference>
<evidence type="ECO:0008006" key="3">
    <source>
        <dbReference type="Google" id="ProtNLM"/>
    </source>
</evidence>
<keyword evidence="2" id="KW-1185">Reference proteome</keyword>
<sequence>MNLPNVRFNISSNGLGLLLADIQKIPGLVLTGATVVGANKVTMGNSYQIFSLTEAENLGIEKTGSNAFAWKHINDFYRKARKGAELWIMVVPAAKTLEEMADVNGVYAKKLLADASGKIRVLGMVRKSAGAETITAGIDADAELAAIKAQALAQQYADNYFPLRVIISGNKFNGVPADLKDFSTTDYNKVGIMISNNDGAPEASIGMALGKLASIPTQRKISRVKDGAVEELNAYFTNGERVETLDTAWNSIHNKNYIFLRNFANKSGYYFTGDATMTAPTNDFNSLARGFVMDEAVLIAYAVLVEELSDEIPVTESGKIHPAIIKGWQNEIESQIKAKMVDLGKLSGVKSVIDPDQDVLRTNNLDVDIQLLPVGYSDYITVNIGFTTTLE</sequence>
<proteinExistence type="predicted"/>
<accession>A0A1G5K287</accession>
<protein>
    <recommendedName>
        <fullName evidence="3">Phage tail sheath protein</fullName>
    </recommendedName>
</protein>
<dbReference type="STRING" id="490189.SAMN02927903_03046"/>
<dbReference type="EMBL" id="FMVF01000019">
    <property type="protein sequence ID" value="SCY94697.1"/>
    <property type="molecule type" value="Genomic_DNA"/>
</dbReference>